<evidence type="ECO:0000313" key="12">
    <source>
        <dbReference type="Proteomes" id="UP000050668"/>
    </source>
</evidence>
<dbReference type="EMBL" id="LGRV01000003">
    <property type="protein sequence ID" value="KOS68554.1"/>
    <property type="molecule type" value="Genomic_DNA"/>
</dbReference>
<dbReference type="RefSeq" id="WP_053583387.1">
    <property type="nucleotide sequence ID" value="NZ_LGRV01000003.1"/>
</dbReference>
<evidence type="ECO:0000256" key="5">
    <source>
        <dbReference type="ARBA" id="ARBA00023136"/>
    </source>
</evidence>
<feature type="binding site" evidence="10">
    <location>
        <position position="69"/>
    </location>
    <ligand>
        <name>Na(+)</name>
        <dbReference type="ChEBI" id="CHEBI:29101"/>
        <note>structural</note>
    </ligand>
</feature>
<keyword evidence="10" id="KW-0915">Sodium</keyword>
<comment type="subcellular location">
    <subcellularLocation>
        <location evidence="1 10">Cell membrane</location>
        <topology evidence="1 10">Multi-pass membrane protein</topology>
    </subcellularLocation>
</comment>
<comment type="catalytic activity">
    <reaction evidence="8">
        <text>fluoride(in) = fluoride(out)</text>
        <dbReference type="Rhea" id="RHEA:76159"/>
        <dbReference type="ChEBI" id="CHEBI:17051"/>
    </reaction>
    <physiologicalReaction direction="left-to-right" evidence="8">
        <dbReference type="Rhea" id="RHEA:76160"/>
    </physiologicalReaction>
</comment>
<feature type="transmembrane region" description="Helical" evidence="10">
    <location>
        <begin position="58"/>
        <end position="78"/>
    </location>
</feature>
<evidence type="ECO:0000256" key="8">
    <source>
        <dbReference type="ARBA" id="ARBA00035585"/>
    </source>
</evidence>
<comment type="function">
    <text evidence="9 10">Fluoride-specific ion channel. Important for reducing fluoride concentration in the cell, thus reducing its toxicity.</text>
</comment>
<comment type="similarity">
    <text evidence="7 10">Belongs to the fluoride channel Fluc/FEX (TC 1.A.43) family.</text>
</comment>
<reference evidence="12" key="1">
    <citation type="submission" date="2015-07" db="EMBL/GenBank/DDBJ databases">
        <title>Fjat-14205 dsm 2895.</title>
        <authorList>
            <person name="Liu B."/>
            <person name="Wang J."/>
            <person name="Zhu Y."/>
            <person name="Liu G."/>
            <person name="Chen Q."/>
            <person name="Chen Z."/>
            <person name="Lan J."/>
            <person name="Che J."/>
            <person name="Ge C."/>
            <person name="Shi H."/>
            <person name="Pan Z."/>
            <person name="Liu X."/>
        </authorList>
    </citation>
    <scope>NUCLEOTIDE SEQUENCE [LARGE SCALE GENOMIC DNA]</scope>
    <source>
        <strain evidence="12">DSM 25560</strain>
    </source>
</reference>
<comment type="caution">
    <text evidence="11">The sequence shown here is derived from an EMBL/GenBank/DDBJ whole genome shotgun (WGS) entry which is preliminary data.</text>
</comment>
<dbReference type="Pfam" id="PF02537">
    <property type="entry name" value="CRCB"/>
    <property type="match status" value="1"/>
</dbReference>
<evidence type="ECO:0000256" key="3">
    <source>
        <dbReference type="ARBA" id="ARBA00022692"/>
    </source>
</evidence>
<keyword evidence="4 10" id="KW-1133">Transmembrane helix</keyword>
<keyword evidence="10" id="KW-0406">Ion transport</keyword>
<evidence type="ECO:0000256" key="10">
    <source>
        <dbReference type="HAMAP-Rule" id="MF_00454"/>
    </source>
</evidence>
<gene>
    <name evidence="10" type="primary">fluC</name>
    <name evidence="10" type="synonym">crcB</name>
    <name evidence="11" type="ORF">AEA09_08320</name>
</gene>
<keyword evidence="3 10" id="KW-0812">Transmembrane</keyword>
<dbReference type="PANTHER" id="PTHR28259:SF1">
    <property type="entry name" value="FLUORIDE EXPORT PROTEIN 1-RELATED"/>
    <property type="match status" value="1"/>
</dbReference>
<keyword evidence="5 10" id="KW-0472">Membrane</keyword>
<feature type="binding site" evidence="10">
    <location>
        <position position="72"/>
    </location>
    <ligand>
        <name>Na(+)</name>
        <dbReference type="ChEBI" id="CHEBI:29101"/>
        <note>structural</note>
    </ligand>
</feature>
<evidence type="ECO:0000256" key="9">
    <source>
        <dbReference type="ARBA" id="ARBA00049940"/>
    </source>
</evidence>
<sequence length="120" mass="13069">MKQFFAVGVGGFFGAMTRYGLSRVIPQESGFPLTTLCINSIGCFCLAWLFTKYTKRTPLILAIGTGFLGAFTTFSTFTVDSLLLFEQGKWFLAGSYIASSVGGGLFFSVLGVFFARRPVQ</sequence>
<comment type="activity regulation">
    <text evidence="10">Na(+) is not transported, but it plays an essential structural role and its presence is essential for fluoride channel function.</text>
</comment>
<keyword evidence="10" id="KW-0813">Transport</keyword>
<dbReference type="HAMAP" id="MF_00454">
    <property type="entry name" value="FluC"/>
    <property type="match status" value="1"/>
</dbReference>
<organism evidence="11 12">
    <name type="scientific">Lysinibacillus contaminans</name>
    <dbReference type="NCBI Taxonomy" id="1293441"/>
    <lineage>
        <taxon>Bacteria</taxon>
        <taxon>Bacillati</taxon>
        <taxon>Bacillota</taxon>
        <taxon>Bacilli</taxon>
        <taxon>Bacillales</taxon>
        <taxon>Bacillaceae</taxon>
        <taxon>Lysinibacillus</taxon>
    </lineage>
</organism>
<evidence type="ECO:0000256" key="7">
    <source>
        <dbReference type="ARBA" id="ARBA00035120"/>
    </source>
</evidence>
<keyword evidence="12" id="KW-1185">Reference proteome</keyword>
<keyword evidence="2 10" id="KW-1003">Cell membrane</keyword>
<keyword evidence="10" id="KW-0479">Metal-binding</keyword>
<dbReference type="InterPro" id="IPR003691">
    <property type="entry name" value="FluC"/>
</dbReference>
<protein>
    <recommendedName>
        <fullName evidence="10">Fluoride-specific ion channel FluC</fullName>
    </recommendedName>
</protein>
<name>A0ABR5K129_9BACI</name>
<evidence type="ECO:0000256" key="2">
    <source>
        <dbReference type="ARBA" id="ARBA00022475"/>
    </source>
</evidence>
<evidence type="ECO:0000256" key="1">
    <source>
        <dbReference type="ARBA" id="ARBA00004651"/>
    </source>
</evidence>
<keyword evidence="6 10" id="KW-0407">Ion channel</keyword>
<feature type="transmembrane region" description="Helical" evidence="10">
    <location>
        <begin position="90"/>
        <end position="115"/>
    </location>
</feature>
<evidence type="ECO:0000256" key="4">
    <source>
        <dbReference type="ARBA" id="ARBA00022989"/>
    </source>
</evidence>
<dbReference type="Proteomes" id="UP000050668">
    <property type="component" value="Unassembled WGS sequence"/>
</dbReference>
<evidence type="ECO:0000313" key="11">
    <source>
        <dbReference type="EMBL" id="KOS68554.1"/>
    </source>
</evidence>
<evidence type="ECO:0000256" key="6">
    <source>
        <dbReference type="ARBA" id="ARBA00023303"/>
    </source>
</evidence>
<dbReference type="PANTHER" id="PTHR28259">
    <property type="entry name" value="FLUORIDE EXPORT PROTEIN 1-RELATED"/>
    <property type="match status" value="1"/>
</dbReference>
<proteinExistence type="inferred from homology"/>
<accession>A0ABR5K129</accession>
<feature type="transmembrane region" description="Helical" evidence="10">
    <location>
        <begin position="32"/>
        <end position="51"/>
    </location>
</feature>